<protein>
    <submittedName>
        <fullName evidence="1">Uncharacterized protein</fullName>
    </submittedName>
</protein>
<gene>
    <name evidence="1" type="ORF">ORAREDHAP_LOCUS41782</name>
</gene>
<evidence type="ECO:0000313" key="1">
    <source>
        <dbReference type="EMBL" id="CAB4316414.1"/>
    </source>
</evidence>
<dbReference type="AlphaFoldDB" id="A0A6J5XZA4"/>
<dbReference type="Proteomes" id="UP000507245">
    <property type="component" value="Unassembled WGS sequence"/>
</dbReference>
<dbReference type="OrthoDB" id="1733867at2759"/>
<sequence>MAGEVAKVHTQTNIRKSSFSQPLIVHYFYVQIVNFGTDIVNLKIVVDGLEPNSIHVIPKRSLLEKAGEDVEVAISPHSLT</sequence>
<evidence type="ECO:0000313" key="2">
    <source>
        <dbReference type="Proteomes" id="UP000507245"/>
    </source>
</evidence>
<name>A0A6J5XZA4_PRUAR</name>
<organism evidence="1 2">
    <name type="scientific">Prunus armeniaca</name>
    <name type="common">Apricot</name>
    <name type="synonym">Armeniaca vulgaris</name>
    <dbReference type="NCBI Taxonomy" id="36596"/>
    <lineage>
        <taxon>Eukaryota</taxon>
        <taxon>Viridiplantae</taxon>
        <taxon>Streptophyta</taxon>
        <taxon>Embryophyta</taxon>
        <taxon>Tracheophyta</taxon>
        <taxon>Spermatophyta</taxon>
        <taxon>Magnoliopsida</taxon>
        <taxon>eudicotyledons</taxon>
        <taxon>Gunneridae</taxon>
        <taxon>Pentapetalae</taxon>
        <taxon>rosids</taxon>
        <taxon>fabids</taxon>
        <taxon>Rosales</taxon>
        <taxon>Rosaceae</taxon>
        <taxon>Amygdaloideae</taxon>
        <taxon>Amygdaleae</taxon>
        <taxon>Prunus</taxon>
    </lineage>
</organism>
<accession>A0A6J5XZA4</accession>
<reference evidence="2" key="1">
    <citation type="journal article" date="2020" name="Genome Biol.">
        <title>Gamete binning: chromosome-level and haplotype-resolved genome assembly enabled by high-throughput single-cell sequencing of gamete genomes.</title>
        <authorList>
            <person name="Campoy J.A."/>
            <person name="Sun H."/>
            <person name="Goel M."/>
            <person name="Jiao W.-B."/>
            <person name="Folz-Donahue K."/>
            <person name="Wang N."/>
            <person name="Rubio M."/>
            <person name="Liu C."/>
            <person name="Kukat C."/>
            <person name="Ruiz D."/>
            <person name="Huettel B."/>
            <person name="Schneeberger K."/>
        </authorList>
    </citation>
    <scope>NUCLEOTIDE SEQUENCE [LARGE SCALE GENOMIC DNA]</scope>
    <source>
        <strain evidence="2">cv. Rojo Pasion</strain>
    </source>
</reference>
<keyword evidence="2" id="KW-1185">Reference proteome</keyword>
<proteinExistence type="predicted"/>
<dbReference type="EMBL" id="CAEKKB010000007">
    <property type="protein sequence ID" value="CAB4316414.1"/>
    <property type="molecule type" value="Genomic_DNA"/>
</dbReference>